<dbReference type="InterPro" id="IPR003673">
    <property type="entry name" value="CoA-Trfase_fam_III"/>
</dbReference>
<dbReference type="PANTHER" id="PTHR48229">
    <property type="entry name" value="CAIB/BAIF FAMILY ENZYME (AFU_ORTHOLOGUE AFUA_1G05360)-RELATED"/>
    <property type="match status" value="1"/>
</dbReference>
<dbReference type="Pfam" id="PF02515">
    <property type="entry name" value="CoA_transf_3"/>
    <property type="match status" value="1"/>
</dbReference>
<organism evidence="2 3">
    <name type="scientific">Candidimonas humi</name>
    <dbReference type="NCBI Taxonomy" id="683355"/>
    <lineage>
        <taxon>Bacteria</taxon>
        <taxon>Pseudomonadati</taxon>
        <taxon>Pseudomonadota</taxon>
        <taxon>Betaproteobacteria</taxon>
        <taxon>Burkholderiales</taxon>
        <taxon>Alcaligenaceae</taxon>
        <taxon>Candidimonas</taxon>
    </lineage>
</organism>
<keyword evidence="2" id="KW-0808">Transferase</keyword>
<reference evidence="3" key="1">
    <citation type="journal article" date="2019" name="Int. J. Syst. Evol. Microbiol.">
        <title>The Global Catalogue of Microorganisms (GCM) 10K type strain sequencing project: providing services to taxonomists for standard genome sequencing and annotation.</title>
        <authorList>
            <consortium name="The Broad Institute Genomics Platform"/>
            <consortium name="The Broad Institute Genome Sequencing Center for Infectious Disease"/>
            <person name="Wu L."/>
            <person name="Ma J."/>
        </authorList>
    </citation>
    <scope>NUCLEOTIDE SEQUENCE [LARGE SCALE GENOMIC DNA]</scope>
    <source>
        <strain evidence="3">LMG 24813</strain>
    </source>
</reference>
<dbReference type="RefSeq" id="WP_217963410.1">
    <property type="nucleotide sequence ID" value="NZ_JAHTBN010000002.1"/>
</dbReference>
<dbReference type="Proteomes" id="UP001595848">
    <property type="component" value="Unassembled WGS sequence"/>
</dbReference>
<name>A0ABV8NWB0_9BURK</name>
<keyword evidence="3" id="KW-1185">Reference proteome</keyword>
<feature type="compositionally biased region" description="Low complexity" evidence="1">
    <location>
        <begin position="21"/>
        <end position="31"/>
    </location>
</feature>
<evidence type="ECO:0000313" key="3">
    <source>
        <dbReference type="Proteomes" id="UP001595848"/>
    </source>
</evidence>
<dbReference type="GO" id="GO:0016740">
    <property type="term" value="F:transferase activity"/>
    <property type="evidence" value="ECO:0007669"/>
    <property type="project" value="UniProtKB-KW"/>
</dbReference>
<dbReference type="InterPro" id="IPR052985">
    <property type="entry name" value="CoA-trans_III_biosynth/detox"/>
</dbReference>
<protein>
    <submittedName>
        <fullName evidence="2">CoA transferase</fullName>
    </submittedName>
</protein>
<comment type="caution">
    <text evidence="2">The sequence shown here is derived from an EMBL/GenBank/DDBJ whole genome shotgun (WGS) entry which is preliminary data.</text>
</comment>
<dbReference type="PANTHER" id="PTHR48229:SF1">
    <property type="entry name" value="ALPHA METHYLACYL-COA RACEMASE-RELATED"/>
    <property type="match status" value="1"/>
</dbReference>
<proteinExistence type="predicted"/>
<feature type="region of interest" description="Disordered" evidence="1">
    <location>
        <begin position="21"/>
        <end position="46"/>
    </location>
</feature>
<accession>A0ABV8NWB0</accession>
<gene>
    <name evidence="2" type="ORF">ACFOY1_09715</name>
</gene>
<dbReference type="EMBL" id="JBHSBV010000003">
    <property type="protein sequence ID" value="MFC4201230.1"/>
    <property type="molecule type" value="Genomic_DNA"/>
</dbReference>
<evidence type="ECO:0000313" key="2">
    <source>
        <dbReference type="EMBL" id="MFC4201230.1"/>
    </source>
</evidence>
<evidence type="ECO:0000256" key="1">
    <source>
        <dbReference type="SAM" id="MobiDB-lite"/>
    </source>
</evidence>
<sequence>MDSSATIDQFLSAIATAAGPGAAESPAAGSAKDPATGPAHSAARPGAAQLEVTGAGSLPSAFAVTELATATVGAAGLALAQYMRHRFGRQPSLQVDRRLASFWFATSLRPQGWSPPDPRDPVTGDYACRDGWIRLHANMPPHREAELGVLGAAPERAAVARAVAGWDAQELETAIVRAGGCAAMMRTRAEWAAHPQGAAVAAEPLFHTELGAPQAGGSAPAAPGAAPDRPLAGLKVLDLTRVLAGPVSTRFLAGYGAQVLRIDPAFWVEPGTVPEVTLGKRCALLDLKDEAQRRQFVALLAQADVLVHGYRPDALERLGLGAARRQQIRPGLVDVCLDAYGWTGPWNGRRGFDSLVQMSNGFAQAGMLHYGRDRPTPLPVQALDQATGYLMATAVLRGLARRLEQGVGSMTRLSLARTAVLLGSLPAPPDAQDLAPETAADLAAEPERTEWGPARRLRPPCIVEGAPMHWDLPASSLRSAAPQWPDEK</sequence>